<evidence type="ECO:0000259" key="5">
    <source>
        <dbReference type="Pfam" id="PF23743"/>
    </source>
</evidence>
<dbReference type="InterPro" id="IPR056334">
    <property type="entry name" value="BBS7_GAE_dom"/>
</dbReference>
<dbReference type="GO" id="GO:0008104">
    <property type="term" value="P:intracellular protein localization"/>
    <property type="evidence" value="ECO:0007669"/>
    <property type="project" value="TreeGrafter"/>
</dbReference>
<feature type="domain" description="BBS7 platform" evidence="4">
    <location>
        <begin position="439"/>
        <end position="540"/>
    </location>
</feature>
<dbReference type="EMBL" id="HBUF01571231">
    <property type="protein sequence ID" value="CAG6766644.1"/>
    <property type="molecule type" value="Transcribed_RNA"/>
</dbReference>
<dbReference type="GO" id="GO:0043005">
    <property type="term" value="C:neuron projection"/>
    <property type="evidence" value="ECO:0007669"/>
    <property type="project" value="TreeGrafter"/>
</dbReference>
<sequence>MPCKTITCITLGGSLDTLQDKIFVASKSEVRGFTKKGKMFLNFDTCTTDPIRFMHVSGSDLLVAGDHVLTHFHDCKDGSSYVCPDLITGIITLNAQKLMTLVPIVACQDKTLKVLRKSEVTQIIPLGGTPTCVHLFNNDGGVTGDLLLVGTMHGEVVLYQISHQEFSIKWSLPSTKSMSCVTCLYCYDMSTNDSLDLIIGRDDGTIEIYALLMRDEGQMAPMLRFSYFCNESITSLQAGVIGTPGFDEILVTTYSGWLFGLTTESIDKQTNELNANISPATDDKIRISKLKMEIETLEQAVAKERDQYEKLTQEDSAGLCTLPALKVNDKLIIDTEEKAYLLSIEVDVPIDNVLVQCDTYIELLDVDKNTAVLSLSECDPHSGNAVLATYRCQANTTRLEFKFRCDEGSCGQLQVFITPHTQPKGCQLVKYDLRSLCCHVRTHRELEEGKSYNVVNIRGDFSVYEIHSWVEKCLLSIPDKPPATDLVTYRFESILLSTILQVQYSKGFISLTSDNVSSVSILQDFITKNATKKKTKFDIQQNFHPDTVLSTLALIHPQIQEHIDLEAKHSLLIALLDIQTLDAGCDALIPEYEEILRDEKIIKQKFNKQNNLFKYLSKAVVNLFLDWYKHKGINVKSKLSHLELVLNSNYSLDNIIQIFDI</sequence>
<dbReference type="InterPro" id="IPR056332">
    <property type="entry name" value="Beta-prop_BBS7"/>
</dbReference>
<dbReference type="InterPro" id="IPR036322">
    <property type="entry name" value="WD40_repeat_dom_sf"/>
</dbReference>
<dbReference type="GO" id="GO:0016020">
    <property type="term" value="C:membrane"/>
    <property type="evidence" value="ECO:0007669"/>
    <property type="project" value="TreeGrafter"/>
</dbReference>
<protein>
    <submittedName>
        <fullName evidence="6">Bardet-Biedl syndrome 7 protein homolog</fullName>
    </submittedName>
</protein>
<reference evidence="6" key="1">
    <citation type="submission" date="2021-05" db="EMBL/GenBank/DDBJ databases">
        <authorList>
            <person name="Alioto T."/>
            <person name="Alioto T."/>
            <person name="Gomez Garrido J."/>
        </authorList>
    </citation>
    <scope>NUCLEOTIDE SEQUENCE</scope>
</reference>
<dbReference type="InterPro" id="IPR056333">
    <property type="entry name" value="BBS7_pf_dom"/>
</dbReference>
<name>A0A8D9AJZ2_9HEMI</name>
<dbReference type="GO" id="GO:0036064">
    <property type="term" value="C:ciliary basal body"/>
    <property type="evidence" value="ECO:0007669"/>
    <property type="project" value="TreeGrafter"/>
</dbReference>
<dbReference type="SUPFAM" id="SSF50978">
    <property type="entry name" value="WD40 repeat-like"/>
    <property type="match status" value="1"/>
</dbReference>
<evidence type="ECO:0000259" key="4">
    <source>
        <dbReference type="Pfam" id="PF23361"/>
    </source>
</evidence>
<evidence type="ECO:0000313" key="6">
    <source>
        <dbReference type="EMBL" id="CAG6766644.1"/>
    </source>
</evidence>
<accession>A0A8D9AJZ2</accession>
<keyword evidence="1" id="KW-0175">Coiled coil</keyword>
<evidence type="ECO:0000259" key="3">
    <source>
        <dbReference type="Pfam" id="PF23360"/>
    </source>
</evidence>
<dbReference type="GO" id="GO:0034464">
    <property type="term" value="C:BBSome"/>
    <property type="evidence" value="ECO:0007669"/>
    <property type="project" value="TreeGrafter"/>
</dbReference>
<dbReference type="Pfam" id="PF23743">
    <property type="entry name" value="Beta-prop_BBS7"/>
    <property type="match status" value="1"/>
</dbReference>
<dbReference type="Pfam" id="PF23361">
    <property type="entry name" value="BBS7_pf"/>
    <property type="match status" value="1"/>
</dbReference>
<dbReference type="GO" id="GO:0060271">
    <property type="term" value="P:cilium assembly"/>
    <property type="evidence" value="ECO:0007669"/>
    <property type="project" value="TreeGrafter"/>
</dbReference>
<dbReference type="GO" id="GO:0005930">
    <property type="term" value="C:axoneme"/>
    <property type="evidence" value="ECO:0007669"/>
    <property type="project" value="TreeGrafter"/>
</dbReference>
<dbReference type="PANTHER" id="PTHR16074">
    <property type="entry name" value="BARDET-BIEDL SYNDROME 7 PROTEIN"/>
    <property type="match status" value="1"/>
</dbReference>
<dbReference type="Gene3D" id="2.130.10.10">
    <property type="entry name" value="YVTN repeat-like/Quinoprotein amine dehydrogenase"/>
    <property type="match status" value="1"/>
</dbReference>
<evidence type="ECO:0000259" key="2">
    <source>
        <dbReference type="Pfam" id="PF23349"/>
    </source>
</evidence>
<dbReference type="PANTHER" id="PTHR16074:SF4">
    <property type="entry name" value="BARDET-BIEDL SYNDROME 7 PROTEIN"/>
    <property type="match status" value="1"/>
</dbReference>
<evidence type="ECO:0000256" key="1">
    <source>
        <dbReference type="SAM" id="Coils"/>
    </source>
</evidence>
<dbReference type="InterPro" id="IPR056335">
    <property type="entry name" value="BBS7_hairpin"/>
</dbReference>
<organism evidence="6">
    <name type="scientific">Cacopsylla melanoneura</name>
    <dbReference type="NCBI Taxonomy" id="428564"/>
    <lineage>
        <taxon>Eukaryota</taxon>
        <taxon>Metazoa</taxon>
        <taxon>Ecdysozoa</taxon>
        <taxon>Arthropoda</taxon>
        <taxon>Hexapoda</taxon>
        <taxon>Insecta</taxon>
        <taxon>Pterygota</taxon>
        <taxon>Neoptera</taxon>
        <taxon>Paraneoptera</taxon>
        <taxon>Hemiptera</taxon>
        <taxon>Sternorrhyncha</taxon>
        <taxon>Psylloidea</taxon>
        <taxon>Psyllidae</taxon>
        <taxon>Psyllinae</taxon>
        <taxon>Cacopsylla</taxon>
    </lineage>
</organism>
<feature type="domain" description="BBS7 helical hairpin" evidence="2">
    <location>
        <begin position="547"/>
        <end position="659"/>
    </location>
</feature>
<dbReference type="Pfam" id="PF23349">
    <property type="entry name" value="BBS7_hp"/>
    <property type="match status" value="1"/>
</dbReference>
<feature type="coiled-coil region" evidence="1">
    <location>
        <begin position="280"/>
        <end position="314"/>
    </location>
</feature>
<feature type="domain" description="BBS7 GAE" evidence="3">
    <location>
        <begin position="323"/>
        <end position="431"/>
    </location>
</feature>
<dbReference type="Pfam" id="PF23360">
    <property type="entry name" value="BBS7_GAE"/>
    <property type="match status" value="1"/>
</dbReference>
<proteinExistence type="predicted"/>
<dbReference type="AlphaFoldDB" id="A0A8D9AJZ2"/>
<feature type="domain" description="BBS7 beta-propeller" evidence="5">
    <location>
        <begin position="2"/>
        <end position="263"/>
    </location>
</feature>
<dbReference type="InterPro" id="IPR015943">
    <property type="entry name" value="WD40/YVTN_repeat-like_dom_sf"/>
</dbReference>